<protein>
    <submittedName>
        <fullName evidence="2">Amyloid fiber anchoring/assembly protein TapA</fullName>
    </submittedName>
</protein>
<reference evidence="2" key="1">
    <citation type="submission" date="2022-10" db="EMBL/GenBank/DDBJ databases">
        <title>Mechanism of multi-heavy metal repair in Cytobacillus Firmus M7.</title>
        <authorList>
            <person name="Li X."/>
            <person name="Yu C."/>
        </authorList>
    </citation>
    <scope>NUCLEOTIDE SEQUENCE</scope>
    <source>
        <strain evidence="2">M7</strain>
    </source>
</reference>
<feature type="compositionally biased region" description="Basic and acidic residues" evidence="1">
    <location>
        <begin position="203"/>
        <end position="235"/>
    </location>
</feature>
<name>A0AA46PVC7_CYTFI</name>
<dbReference type="NCBIfam" id="TIGR04088">
    <property type="entry name" value="cognate_SipW"/>
    <property type="match status" value="1"/>
</dbReference>
<organism evidence="2 3">
    <name type="scientific">Cytobacillus firmus</name>
    <name type="common">Bacillus firmus</name>
    <dbReference type="NCBI Taxonomy" id="1399"/>
    <lineage>
        <taxon>Bacteria</taxon>
        <taxon>Bacillati</taxon>
        <taxon>Bacillota</taxon>
        <taxon>Bacilli</taxon>
        <taxon>Bacillales</taxon>
        <taxon>Bacillaceae</taxon>
        <taxon>Cytobacillus</taxon>
    </lineage>
</organism>
<dbReference type="EMBL" id="CP107027">
    <property type="protein sequence ID" value="UYG97872.1"/>
    <property type="molecule type" value="Genomic_DNA"/>
</dbReference>
<evidence type="ECO:0000313" key="2">
    <source>
        <dbReference type="EMBL" id="UYG97872.1"/>
    </source>
</evidence>
<dbReference type="InterPro" id="IPR023833">
    <property type="entry name" value="Signal_pept_SipW-depend-type"/>
</dbReference>
<dbReference type="NCBIfam" id="TIGR04087">
    <property type="entry name" value="YqxM_for_SipW"/>
    <property type="match status" value="1"/>
</dbReference>
<proteinExistence type="predicted"/>
<gene>
    <name evidence="2" type="primary">tapA</name>
    <name evidence="2" type="ORF">OD459_09170</name>
</gene>
<dbReference type="GO" id="GO:0097311">
    <property type="term" value="C:bacterial biofilm matrix"/>
    <property type="evidence" value="ECO:0007669"/>
    <property type="project" value="InterPro"/>
</dbReference>
<feature type="compositionally biased region" description="Basic and acidic residues" evidence="1">
    <location>
        <begin position="246"/>
        <end position="263"/>
    </location>
</feature>
<feature type="region of interest" description="Disordered" evidence="1">
    <location>
        <begin position="173"/>
        <end position="279"/>
    </location>
</feature>
<dbReference type="Proteomes" id="UP001163104">
    <property type="component" value="Chromosome"/>
</dbReference>
<evidence type="ECO:0000256" key="1">
    <source>
        <dbReference type="SAM" id="MobiDB-lite"/>
    </source>
</evidence>
<feature type="compositionally biased region" description="Polar residues" evidence="1">
    <location>
        <begin position="270"/>
        <end position="279"/>
    </location>
</feature>
<feature type="compositionally biased region" description="Basic and acidic residues" evidence="1">
    <location>
        <begin position="181"/>
        <end position="197"/>
    </location>
</feature>
<sequence>MRKFGKKNKILLLAFKFVAAWYLLIGMSATLTGQTNAYFSDRDTVTGTIQAGTWETEEPGCSKGEKHGEWDCSSLKFIVQKYDGQKIYATIQNTGSDMKTNGTYEIYYNKNGDPKKGKSVGGVLTFDPIKEGKKIEVSFIPQQNGSYMFKAYQHKDHPGNGELWSEEIKVTLESGEASNVEEEKTEEKADVTEETAKEQVNNKTEETGKEAAEPTKDKPQENPEQKPAEEPKEEQNVEQPEVEEQPQEKPIEETKPEDTKAKASEAPVNSEESTNEAGG</sequence>
<evidence type="ECO:0000313" key="3">
    <source>
        <dbReference type="Proteomes" id="UP001163104"/>
    </source>
</evidence>
<accession>A0AA46PVC7</accession>
<dbReference type="InterPro" id="IPR023848">
    <property type="entry name" value="TasA"/>
</dbReference>
<dbReference type="AlphaFoldDB" id="A0AA46PVC7"/>